<keyword evidence="1" id="KW-1133">Transmembrane helix</keyword>
<feature type="transmembrane region" description="Helical" evidence="1">
    <location>
        <begin position="16"/>
        <end position="35"/>
    </location>
</feature>
<dbReference type="Proteomes" id="UP001595616">
    <property type="component" value="Unassembled WGS sequence"/>
</dbReference>
<feature type="transmembrane region" description="Helical" evidence="1">
    <location>
        <begin position="285"/>
        <end position="311"/>
    </location>
</feature>
<proteinExistence type="predicted"/>
<evidence type="ECO:0000256" key="1">
    <source>
        <dbReference type="SAM" id="Phobius"/>
    </source>
</evidence>
<feature type="transmembrane region" description="Helical" evidence="1">
    <location>
        <begin position="323"/>
        <end position="355"/>
    </location>
</feature>
<feature type="transmembrane region" description="Helical" evidence="1">
    <location>
        <begin position="216"/>
        <end position="239"/>
    </location>
</feature>
<evidence type="ECO:0000313" key="2">
    <source>
        <dbReference type="EMBL" id="MFC3809099.1"/>
    </source>
</evidence>
<evidence type="ECO:0000313" key="3">
    <source>
        <dbReference type="Proteomes" id="UP001595616"/>
    </source>
</evidence>
<keyword evidence="1" id="KW-0472">Membrane</keyword>
<feature type="transmembrane region" description="Helical" evidence="1">
    <location>
        <begin position="189"/>
        <end position="210"/>
    </location>
</feature>
<feature type="transmembrane region" description="Helical" evidence="1">
    <location>
        <begin position="97"/>
        <end position="121"/>
    </location>
</feature>
<keyword evidence="3" id="KW-1185">Reference proteome</keyword>
<keyword evidence="1" id="KW-0812">Transmembrane</keyword>
<sequence length="363" mass="42705">MRATRLVFFKCLVLEYYKQNALFLLGVFLLCFGFLKSSEHIAIIQSALSSYYLLGVVFVLWLFYALKVTLFVTQSLSLPYMSFLSLVKMLPKPQRFLLWAGVQFLNLQLTFLYAIFMVAVALPQGKVISVILILGVHLFFVIIGVLFFENKLKQKVSILDKLIPDFKLFKFPIPQFLFYFKYLFVRQTALVLISKIGGVLIVSFFCWLFPTDDYDWRLFGFCGVFLGVATYNFSQQWLFYQRQYLLFDRNMPVSLIKRYGRLVLTFLLILVPEVLALAVKLPETLSYLFIAEFLFFVISFSLAIHLMFYLFPDYDQEQSLKALFWFALAIVFLILFKMPLYFLSSVLILGSWFLYKKKYYNFE</sequence>
<protein>
    <recommendedName>
        <fullName evidence="4">ABC transporter permease</fullName>
    </recommendedName>
</protein>
<name>A0ABV7YPI0_9BACT</name>
<feature type="transmembrane region" description="Helical" evidence="1">
    <location>
        <begin position="259"/>
        <end position="279"/>
    </location>
</feature>
<evidence type="ECO:0008006" key="4">
    <source>
        <dbReference type="Google" id="ProtNLM"/>
    </source>
</evidence>
<gene>
    <name evidence="2" type="ORF">ACFOOI_00415</name>
</gene>
<dbReference type="RefSeq" id="WP_379833673.1">
    <property type="nucleotide sequence ID" value="NZ_JBHRYQ010000001.1"/>
</dbReference>
<feature type="transmembrane region" description="Helical" evidence="1">
    <location>
        <begin position="127"/>
        <end position="148"/>
    </location>
</feature>
<feature type="transmembrane region" description="Helical" evidence="1">
    <location>
        <begin position="42"/>
        <end position="64"/>
    </location>
</feature>
<dbReference type="EMBL" id="JBHRYQ010000001">
    <property type="protein sequence ID" value="MFC3809099.1"/>
    <property type="molecule type" value="Genomic_DNA"/>
</dbReference>
<organism evidence="2 3">
    <name type="scientific">Lacihabitans lacunae</name>
    <dbReference type="NCBI Taxonomy" id="1028214"/>
    <lineage>
        <taxon>Bacteria</taxon>
        <taxon>Pseudomonadati</taxon>
        <taxon>Bacteroidota</taxon>
        <taxon>Cytophagia</taxon>
        <taxon>Cytophagales</taxon>
        <taxon>Leadbetterellaceae</taxon>
        <taxon>Lacihabitans</taxon>
    </lineage>
</organism>
<comment type="caution">
    <text evidence="2">The sequence shown here is derived from an EMBL/GenBank/DDBJ whole genome shotgun (WGS) entry which is preliminary data.</text>
</comment>
<accession>A0ABV7YPI0</accession>
<reference evidence="3" key="1">
    <citation type="journal article" date="2019" name="Int. J. Syst. Evol. Microbiol.">
        <title>The Global Catalogue of Microorganisms (GCM) 10K type strain sequencing project: providing services to taxonomists for standard genome sequencing and annotation.</title>
        <authorList>
            <consortium name="The Broad Institute Genomics Platform"/>
            <consortium name="The Broad Institute Genome Sequencing Center for Infectious Disease"/>
            <person name="Wu L."/>
            <person name="Ma J."/>
        </authorList>
    </citation>
    <scope>NUCLEOTIDE SEQUENCE [LARGE SCALE GENOMIC DNA]</scope>
    <source>
        <strain evidence="3">CECT 7956</strain>
    </source>
</reference>